<name>A0A0R2HKC1_9FIRM</name>
<evidence type="ECO:0000256" key="1">
    <source>
        <dbReference type="SAM" id="Phobius"/>
    </source>
</evidence>
<gene>
    <name evidence="2" type="ORF">IV49_GL000599</name>
</gene>
<evidence type="ECO:0008006" key="4">
    <source>
        <dbReference type="Google" id="ProtNLM"/>
    </source>
</evidence>
<accession>A0A0R2HKC1</accession>
<evidence type="ECO:0000313" key="2">
    <source>
        <dbReference type="EMBL" id="KRN49898.1"/>
    </source>
</evidence>
<dbReference type="Proteomes" id="UP000051841">
    <property type="component" value="Unassembled WGS sequence"/>
</dbReference>
<dbReference type="AlphaFoldDB" id="A0A0R2HKC1"/>
<keyword evidence="1" id="KW-0812">Transmembrane</keyword>
<reference evidence="2 3" key="1">
    <citation type="journal article" date="2015" name="Genome Announc.">
        <title>Expanding the biotechnology potential of lactobacilli through comparative genomics of 213 strains and associated genera.</title>
        <authorList>
            <person name="Sun Z."/>
            <person name="Harris H.M."/>
            <person name="McCann A."/>
            <person name="Guo C."/>
            <person name="Argimon S."/>
            <person name="Zhang W."/>
            <person name="Yang X."/>
            <person name="Jeffery I.B."/>
            <person name="Cooney J.C."/>
            <person name="Kagawa T.F."/>
            <person name="Liu W."/>
            <person name="Song Y."/>
            <person name="Salvetti E."/>
            <person name="Wrobel A."/>
            <person name="Rasinkangas P."/>
            <person name="Parkhill J."/>
            <person name="Rea M.C."/>
            <person name="O'Sullivan O."/>
            <person name="Ritari J."/>
            <person name="Douillard F.P."/>
            <person name="Paul Ross R."/>
            <person name="Yang R."/>
            <person name="Briner A.E."/>
            <person name="Felis G.E."/>
            <person name="de Vos W.M."/>
            <person name="Barrangou R."/>
            <person name="Klaenhammer T.R."/>
            <person name="Caufield P.W."/>
            <person name="Cui Y."/>
            <person name="Zhang H."/>
            <person name="O'Toole P.W."/>
        </authorList>
    </citation>
    <scope>NUCLEOTIDE SEQUENCE [LARGE SCALE GENOMIC DNA]</scope>
    <source>
        <strain evidence="2 3">DSM 20405</strain>
    </source>
</reference>
<dbReference type="EMBL" id="JQBL01000018">
    <property type="protein sequence ID" value="KRN49898.1"/>
    <property type="molecule type" value="Genomic_DNA"/>
</dbReference>
<proteinExistence type="predicted"/>
<organism evidence="2 3">
    <name type="scientific">Kandleria vitulina DSM 20405</name>
    <dbReference type="NCBI Taxonomy" id="1410657"/>
    <lineage>
        <taxon>Bacteria</taxon>
        <taxon>Bacillati</taxon>
        <taxon>Bacillota</taxon>
        <taxon>Erysipelotrichia</taxon>
        <taxon>Erysipelotrichales</taxon>
        <taxon>Coprobacillaceae</taxon>
        <taxon>Kandleria</taxon>
    </lineage>
</organism>
<keyword evidence="3" id="KW-1185">Reference proteome</keyword>
<dbReference type="PATRIC" id="fig|1410657.5.peg.624"/>
<feature type="transmembrane region" description="Helical" evidence="1">
    <location>
        <begin position="6"/>
        <end position="27"/>
    </location>
</feature>
<protein>
    <recommendedName>
        <fullName evidence="4">FeoB-associated Cys-rich membrane protein</fullName>
    </recommendedName>
</protein>
<keyword evidence="1" id="KW-1133">Transmembrane helix</keyword>
<evidence type="ECO:0000313" key="3">
    <source>
        <dbReference type="Proteomes" id="UP000051841"/>
    </source>
</evidence>
<comment type="caution">
    <text evidence="2">The sequence shown here is derived from an EMBL/GenBank/DDBJ whole genome shotgun (WGS) entry which is preliminary data.</text>
</comment>
<dbReference type="Pfam" id="PF12669">
    <property type="entry name" value="FeoB_associated"/>
    <property type="match status" value="1"/>
</dbReference>
<keyword evidence="1" id="KW-0472">Membrane</keyword>
<sequence length="66" mass="7799">MKKEVTLMLFTILISIAIGLWLLYVIYRRFFDKKNPIGSCGGHCHECHDPLCHLDFVDEYRKARDQ</sequence>